<dbReference type="EMBL" id="JAAIVB010000048">
    <property type="protein sequence ID" value="NEX62387.1"/>
    <property type="molecule type" value="Genomic_DNA"/>
</dbReference>
<dbReference type="AlphaFoldDB" id="A0A6B3SNR9"/>
<proteinExistence type="predicted"/>
<evidence type="ECO:0000256" key="1">
    <source>
        <dbReference type="SAM" id="SignalP"/>
    </source>
</evidence>
<evidence type="ECO:0000313" key="2">
    <source>
        <dbReference type="EMBL" id="NEX62387.1"/>
    </source>
</evidence>
<feature type="chain" id="PRO_5025353858" description="YaiO family outer membrane beta-barrel protein" evidence="1">
    <location>
        <begin position="19"/>
        <end position="310"/>
    </location>
</feature>
<organism evidence="2 3">
    <name type="scientific">Noviherbaspirillum galbum</name>
    <dbReference type="NCBI Taxonomy" id="2709383"/>
    <lineage>
        <taxon>Bacteria</taxon>
        <taxon>Pseudomonadati</taxon>
        <taxon>Pseudomonadota</taxon>
        <taxon>Betaproteobacteria</taxon>
        <taxon>Burkholderiales</taxon>
        <taxon>Oxalobacteraceae</taxon>
        <taxon>Noviherbaspirillum</taxon>
    </lineage>
</organism>
<sequence>MKHGWLVVLALAQGSAIAQVCAERAPAGQVDAQAFVASDSEHFDTRRAGASYWLTPCQERNRVGIGGRLHWFEQDGWNRSGQQVLLLGQGKDTAAGSYWQGEAGVLSQHGKNLATFDATYHGTLGPATSWEAFANRDFVETAAALDQGIHVNFFGASLEHGLNAHLTGVALLGHQSFSDGNERLHGRLRLIYQPFLDSGFTVQARYRWFRSEGDEGRRAYFNPDRYHESMVMAGWRKRSADWTAVVLAGVGRQRVGEDDATPTRLLDVSLEKRMTDAQVLSLKAGYNQSASYGGPDYRYKQVQLQWQWRY</sequence>
<keyword evidence="3" id="KW-1185">Reference proteome</keyword>
<accession>A0A6B3SNR9</accession>
<dbReference type="Proteomes" id="UP000482155">
    <property type="component" value="Unassembled WGS sequence"/>
</dbReference>
<name>A0A6B3SNR9_9BURK</name>
<gene>
    <name evidence="2" type="ORF">G3574_14955</name>
</gene>
<keyword evidence="1" id="KW-0732">Signal</keyword>
<dbReference type="RefSeq" id="WP_163964570.1">
    <property type="nucleotide sequence ID" value="NZ_JAAIVB010000048.1"/>
</dbReference>
<evidence type="ECO:0008006" key="4">
    <source>
        <dbReference type="Google" id="ProtNLM"/>
    </source>
</evidence>
<evidence type="ECO:0000313" key="3">
    <source>
        <dbReference type="Proteomes" id="UP000482155"/>
    </source>
</evidence>
<feature type="signal peptide" evidence="1">
    <location>
        <begin position="1"/>
        <end position="18"/>
    </location>
</feature>
<reference evidence="2 3" key="1">
    <citation type="submission" date="2020-02" db="EMBL/GenBank/DDBJ databases">
        <authorList>
            <person name="Kim M.K."/>
        </authorList>
    </citation>
    <scope>NUCLEOTIDE SEQUENCE [LARGE SCALE GENOMIC DNA]</scope>
    <source>
        <strain evidence="2 3">17J57-3</strain>
    </source>
</reference>
<protein>
    <recommendedName>
        <fullName evidence="4">YaiO family outer membrane beta-barrel protein</fullName>
    </recommendedName>
</protein>
<comment type="caution">
    <text evidence="2">The sequence shown here is derived from an EMBL/GenBank/DDBJ whole genome shotgun (WGS) entry which is preliminary data.</text>
</comment>